<protein>
    <submittedName>
        <fullName evidence="2">Uncharacterized protein</fullName>
    </submittedName>
</protein>
<dbReference type="Proteomes" id="UP001165065">
    <property type="component" value="Unassembled WGS sequence"/>
</dbReference>
<proteinExistence type="predicted"/>
<accession>A0A9W7LG15</accession>
<sequence length="219" mass="24457">MPKFHDSGVSFSGYLLGLSSPTLPNAVRVASLLPLGQLVKATALGASDYYGYLSDLCTPGVFNDAGRRGEWRRAWSGAVRSTMADNGRVKEVVVRLGEVGCVVGVEGCREAWECVREGLRGREGMEKECFNEKGGRKGLREVVAMKGHWFKGVRDEVKDCRERKRKIMGEEGAKKAMKIVGEWDGKEVRRRRMEKREETWAIDGEGEDSDEDEDEVHAE</sequence>
<reference evidence="3" key="1">
    <citation type="journal article" date="2023" name="Commun. Biol.">
        <title>Genome analysis of Parmales, the sister group of diatoms, reveals the evolutionary specialization of diatoms from phago-mixotrophs to photoautotrophs.</title>
        <authorList>
            <person name="Ban H."/>
            <person name="Sato S."/>
            <person name="Yoshikawa S."/>
            <person name="Yamada K."/>
            <person name="Nakamura Y."/>
            <person name="Ichinomiya M."/>
            <person name="Sato N."/>
            <person name="Blanc-Mathieu R."/>
            <person name="Endo H."/>
            <person name="Kuwata A."/>
            <person name="Ogata H."/>
        </authorList>
    </citation>
    <scope>NUCLEOTIDE SEQUENCE [LARGE SCALE GENOMIC DNA]</scope>
</reference>
<dbReference type="AlphaFoldDB" id="A0A9W7LG15"/>
<feature type="compositionally biased region" description="Acidic residues" evidence="1">
    <location>
        <begin position="204"/>
        <end position="219"/>
    </location>
</feature>
<organism evidence="2 3">
    <name type="scientific">Triparma columacea</name>
    <dbReference type="NCBI Taxonomy" id="722753"/>
    <lineage>
        <taxon>Eukaryota</taxon>
        <taxon>Sar</taxon>
        <taxon>Stramenopiles</taxon>
        <taxon>Ochrophyta</taxon>
        <taxon>Bolidophyceae</taxon>
        <taxon>Parmales</taxon>
        <taxon>Triparmaceae</taxon>
        <taxon>Triparma</taxon>
    </lineage>
</organism>
<evidence type="ECO:0000256" key="1">
    <source>
        <dbReference type="SAM" id="MobiDB-lite"/>
    </source>
</evidence>
<dbReference type="EMBL" id="BRYA01000377">
    <property type="protein sequence ID" value="GMI48162.1"/>
    <property type="molecule type" value="Genomic_DNA"/>
</dbReference>
<comment type="caution">
    <text evidence="2">The sequence shown here is derived from an EMBL/GenBank/DDBJ whole genome shotgun (WGS) entry which is preliminary data.</text>
</comment>
<evidence type="ECO:0000313" key="3">
    <source>
        <dbReference type="Proteomes" id="UP001165065"/>
    </source>
</evidence>
<feature type="region of interest" description="Disordered" evidence="1">
    <location>
        <begin position="190"/>
        <end position="219"/>
    </location>
</feature>
<name>A0A9W7LG15_9STRA</name>
<keyword evidence="3" id="KW-1185">Reference proteome</keyword>
<evidence type="ECO:0000313" key="2">
    <source>
        <dbReference type="EMBL" id="GMI48162.1"/>
    </source>
</evidence>
<gene>
    <name evidence="2" type="ORF">TrCOL_g12607</name>
</gene>